<dbReference type="InterPro" id="IPR050490">
    <property type="entry name" value="Bact_solute-bd_prot1"/>
</dbReference>
<feature type="compositionally biased region" description="Polar residues" evidence="6">
    <location>
        <begin position="19"/>
        <end position="30"/>
    </location>
</feature>
<dbReference type="InterPro" id="IPR006059">
    <property type="entry name" value="SBP"/>
</dbReference>
<accession>A0A850EXN6</accession>
<evidence type="ECO:0000313" key="7">
    <source>
        <dbReference type="EMBL" id="NUU63662.1"/>
    </source>
</evidence>
<feature type="region of interest" description="Disordered" evidence="6">
    <location>
        <begin position="1"/>
        <end position="34"/>
    </location>
</feature>
<dbReference type="Pfam" id="PF01547">
    <property type="entry name" value="SBP_bac_1"/>
    <property type="match status" value="1"/>
</dbReference>
<dbReference type="PANTHER" id="PTHR43649:SF33">
    <property type="entry name" value="POLYGALACTURONAN_RHAMNOGALACTURONAN-BINDING PROTEIN YTCQ"/>
    <property type="match status" value="1"/>
</dbReference>
<sequence length="582" mass="65165">MREHRTESNGVERVAGEQYTGSLDDQNESAQDGKRGIVGQSRHILWLLLLLAVLGSSCKAQEPRQQEASLPPFAQNSIEADIPQEDGYPIHTNKTLTYWAELNGNAGNIKPTFQDVPFFQEWQRRTGVKLDFIQPPANQAREAINVLLASGDLPDMLEYEWAGFPGGPEKAISDGYILRLNEVMDKYAPHLKQYLREHPEIDKQIKTDSGSYYVFPFIQGEEQLLTYQGPIIRKDWLDELGLQVPVTIDDWHTVLKAFKEKKGIAAPLSFLGVPSPLFGIESGAFVGAFGIKKGFYLDQGQVKYGAMEPGYKSFLALFREWYAEGLIDKNMSSVDTKTLDANMISGRSGASIWNAGAGIGMWQPAVKDKWPQAKFVPAPYPVLHAGEKPKFGQRANAYMGSGGVAISSSSKNVEEAVRMLDYGYSPAGHLLFNFGIEGISYEMKNGYPLYTDLIMQNKDRLAPAQSLAMYTRASYFGPFVQDARYLEQYYFLPEQKDAVSIWSDTDAKHTMLPQISKTEKESTEFSAIMADVTTLVDEMSLKIIFGIEPLENFDDYVAQIKALKIDQAIEIQTAALKRYVKR</sequence>
<evidence type="ECO:0000256" key="4">
    <source>
        <dbReference type="ARBA" id="ARBA00023139"/>
    </source>
</evidence>
<dbReference type="AlphaFoldDB" id="A0A850EXN6"/>
<dbReference type="RefSeq" id="WP_175374067.1">
    <property type="nucleotide sequence ID" value="NZ_JABWCS010000220.1"/>
</dbReference>
<dbReference type="EMBL" id="JABWCS010000220">
    <property type="protein sequence ID" value="NUU63662.1"/>
    <property type="molecule type" value="Genomic_DNA"/>
</dbReference>
<keyword evidence="4" id="KW-0564">Palmitate</keyword>
<dbReference type="Proteomes" id="UP000564806">
    <property type="component" value="Unassembled WGS sequence"/>
</dbReference>
<comment type="caution">
    <text evidence="7">The sequence shown here is derived from an EMBL/GenBank/DDBJ whole genome shotgun (WGS) entry which is preliminary data.</text>
</comment>
<evidence type="ECO:0000313" key="8">
    <source>
        <dbReference type="Proteomes" id="UP000564806"/>
    </source>
</evidence>
<gene>
    <name evidence="7" type="ORF">HPT30_25250</name>
</gene>
<reference evidence="7" key="1">
    <citation type="submission" date="2020-06" db="EMBL/GenBank/DDBJ databases">
        <title>Paenibacillus sp. nov., isolated from soil.</title>
        <authorList>
            <person name="Seo Y.L."/>
        </authorList>
    </citation>
    <scope>NUCLEOTIDE SEQUENCE [LARGE SCALE GENOMIC DNA]</scope>
    <source>
        <strain evidence="7">JW14</strain>
    </source>
</reference>
<dbReference type="Gene3D" id="3.40.190.10">
    <property type="entry name" value="Periplasmic binding protein-like II"/>
    <property type="match status" value="2"/>
</dbReference>
<keyword evidence="3" id="KW-0472">Membrane</keyword>
<evidence type="ECO:0000256" key="1">
    <source>
        <dbReference type="ARBA" id="ARBA00022475"/>
    </source>
</evidence>
<evidence type="ECO:0000256" key="2">
    <source>
        <dbReference type="ARBA" id="ARBA00022729"/>
    </source>
</evidence>
<proteinExistence type="predicted"/>
<organism evidence="7 8">
    <name type="scientific">Paenibacillus agri</name>
    <dbReference type="NCBI Taxonomy" id="2744309"/>
    <lineage>
        <taxon>Bacteria</taxon>
        <taxon>Bacillati</taxon>
        <taxon>Bacillota</taxon>
        <taxon>Bacilli</taxon>
        <taxon>Bacillales</taxon>
        <taxon>Paenibacillaceae</taxon>
        <taxon>Paenibacillus</taxon>
    </lineage>
</organism>
<keyword evidence="2" id="KW-0732">Signal</keyword>
<dbReference type="SUPFAM" id="SSF53850">
    <property type="entry name" value="Periplasmic binding protein-like II"/>
    <property type="match status" value="1"/>
</dbReference>
<dbReference type="PANTHER" id="PTHR43649">
    <property type="entry name" value="ARABINOSE-BINDING PROTEIN-RELATED"/>
    <property type="match status" value="1"/>
</dbReference>
<evidence type="ECO:0000256" key="5">
    <source>
        <dbReference type="ARBA" id="ARBA00023288"/>
    </source>
</evidence>
<evidence type="ECO:0000256" key="3">
    <source>
        <dbReference type="ARBA" id="ARBA00023136"/>
    </source>
</evidence>
<evidence type="ECO:0000256" key="6">
    <source>
        <dbReference type="SAM" id="MobiDB-lite"/>
    </source>
</evidence>
<keyword evidence="8" id="KW-1185">Reference proteome</keyword>
<name>A0A850EXN6_9BACL</name>
<protein>
    <submittedName>
        <fullName evidence="7">Extracellular solute-binding protein</fullName>
    </submittedName>
</protein>
<keyword evidence="1" id="KW-1003">Cell membrane</keyword>
<keyword evidence="5" id="KW-0449">Lipoprotein</keyword>